<dbReference type="NCBIfam" id="NF009152">
    <property type="entry name" value="PRK12497.2-4"/>
    <property type="match status" value="1"/>
</dbReference>
<evidence type="ECO:0000256" key="2">
    <source>
        <dbReference type="HAMAP-Rule" id="MF_00048"/>
    </source>
</evidence>
<protein>
    <recommendedName>
        <fullName evidence="2">UPF0102 protein B6S12_07305</fullName>
    </recommendedName>
</protein>
<dbReference type="Pfam" id="PF02021">
    <property type="entry name" value="UPF0102"/>
    <property type="match status" value="1"/>
</dbReference>
<gene>
    <name evidence="4" type="ORF">B6S12_07305</name>
</gene>
<comment type="similarity">
    <text evidence="1 2">Belongs to the UPF0102 family.</text>
</comment>
<dbReference type="InterPro" id="IPR011856">
    <property type="entry name" value="tRNA_endonuc-like_dom_sf"/>
</dbReference>
<dbReference type="InterPro" id="IPR011335">
    <property type="entry name" value="Restrct_endonuc-II-like"/>
</dbReference>
<organism evidence="4 5">
    <name type="scientific">Helicobacter valdiviensis</name>
    <dbReference type="NCBI Taxonomy" id="1458358"/>
    <lineage>
        <taxon>Bacteria</taxon>
        <taxon>Pseudomonadati</taxon>
        <taxon>Campylobacterota</taxon>
        <taxon>Epsilonproteobacteria</taxon>
        <taxon>Campylobacterales</taxon>
        <taxon>Helicobacteraceae</taxon>
        <taxon>Helicobacter</taxon>
    </lineage>
</organism>
<dbReference type="PANTHER" id="PTHR34039:SF1">
    <property type="entry name" value="UPF0102 PROTEIN YRAN"/>
    <property type="match status" value="1"/>
</dbReference>
<dbReference type="InterPro" id="IPR003509">
    <property type="entry name" value="UPF0102_YraN-like"/>
</dbReference>
<dbReference type="PANTHER" id="PTHR34039">
    <property type="entry name" value="UPF0102 PROTEIN YRAN"/>
    <property type="match status" value="1"/>
</dbReference>
<proteinExistence type="inferred from homology"/>
<sequence length="129" mass="15027">MSLKKLFAKSKEEPKANPTTTKKGKEAEDFAAKFLEKENFTIIERNYFSKFGEIDIIAKKDGVLHFIEVKSGENFEPIFNLTKTKLERIQKTIHCYLKSNTTSYCIDGLILHKQEVGYKIDFYENLTMF</sequence>
<dbReference type="OrthoDB" id="9794876at2"/>
<dbReference type="RefSeq" id="WP_111230154.1">
    <property type="nucleotide sequence ID" value="NZ_NBIU01000021.1"/>
</dbReference>
<dbReference type="HAMAP" id="MF_00048">
    <property type="entry name" value="UPF0102"/>
    <property type="match status" value="1"/>
</dbReference>
<dbReference type="Proteomes" id="UP000249746">
    <property type="component" value="Unassembled WGS sequence"/>
</dbReference>
<name>A0A2W6NFR9_9HELI</name>
<evidence type="ECO:0000256" key="3">
    <source>
        <dbReference type="SAM" id="MobiDB-lite"/>
    </source>
</evidence>
<dbReference type="SUPFAM" id="SSF52980">
    <property type="entry name" value="Restriction endonuclease-like"/>
    <property type="match status" value="1"/>
</dbReference>
<keyword evidence="5" id="KW-1185">Reference proteome</keyword>
<evidence type="ECO:0000256" key="1">
    <source>
        <dbReference type="ARBA" id="ARBA00006738"/>
    </source>
</evidence>
<evidence type="ECO:0000313" key="5">
    <source>
        <dbReference type="Proteomes" id="UP000249746"/>
    </source>
</evidence>
<dbReference type="AlphaFoldDB" id="A0A2W6NFR9"/>
<comment type="caution">
    <text evidence="4">The sequence shown here is derived from an EMBL/GenBank/DDBJ whole genome shotgun (WGS) entry which is preliminary data.</text>
</comment>
<feature type="region of interest" description="Disordered" evidence="3">
    <location>
        <begin position="1"/>
        <end position="24"/>
    </location>
</feature>
<dbReference type="EMBL" id="NBIU01000021">
    <property type="protein sequence ID" value="PZT47810.1"/>
    <property type="molecule type" value="Genomic_DNA"/>
</dbReference>
<evidence type="ECO:0000313" key="4">
    <source>
        <dbReference type="EMBL" id="PZT47810.1"/>
    </source>
</evidence>
<dbReference type="Gene3D" id="3.40.1350.10">
    <property type="match status" value="1"/>
</dbReference>
<reference evidence="4 5" key="1">
    <citation type="submission" date="2017-03" db="EMBL/GenBank/DDBJ databases">
        <title>Genomic and clinical evidence uncovers the enterohepatic species Helicobacter valdiviensis as a potential human intestinal pathogen.</title>
        <authorList>
            <person name="Fresia P."/>
            <person name="Jara R."/>
            <person name="Sierra R."/>
            <person name="Ferres I."/>
            <person name="Greif G."/>
            <person name="Iraola G."/>
            <person name="Collado L."/>
        </authorList>
    </citation>
    <scope>NUCLEOTIDE SEQUENCE [LARGE SCALE GENOMIC DNA]</scope>
    <source>
        <strain evidence="4 5">WBE14</strain>
    </source>
</reference>
<dbReference type="GO" id="GO:0003676">
    <property type="term" value="F:nucleic acid binding"/>
    <property type="evidence" value="ECO:0007669"/>
    <property type="project" value="InterPro"/>
</dbReference>
<accession>A0A2W6NFR9</accession>